<dbReference type="InterPro" id="IPR036866">
    <property type="entry name" value="RibonucZ/Hydroxyglut_hydro"/>
</dbReference>
<dbReference type="OrthoDB" id="9802248at2"/>
<dbReference type="PATRIC" id="fig|1513271.3.peg.583"/>
<comment type="subunit">
    <text evidence="7">Monomer.</text>
</comment>
<evidence type="ECO:0000313" key="9">
    <source>
        <dbReference type="EMBL" id="KMT66484.1"/>
    </source>
</evidence>
<dbReference type="HAMAP" id="MF_01374">
    <property type="entry name" value="Glyoxalase_2"/>
    <property type="match status" value="1"/>
</dbReference>
<dbReference type="EC" id="3.1.2.6" evidence="7"/>
<evidence type="ECO:0000256" key="1">
    <source>
        <dbReference type="ARBA" id="ARBA00001623"/>
    </source>
</evidence>
<dbReference type="PIRSF" id="PIRSF005457">
    <property type="entry name" value="Glx"/>
    <property type="match status" value="1"/>
</dbReference>
<keyword evidence="4 7" id="KW-0479">Metal-binding</keyword>
<dbReference type="Pfam" id="PF16123">
    <property type="entry name" value="HAGH_C"/>
    <property type="match status" value="1"/>
</dbReference>
<dbReference type="SMART" id="SM00849">
    <property type="entry name" value="Lactamase_B"/>
    <property type="match status" value="1"/>
</dbReference>
<gene>
    <name evidence="7" type="primary">gloB</name>
    <name evidence="9" type="ORF">XM47_02785</name>
</gene>
<dbReference type="SUPFAM" id="SSF56281">
    <property type="entry name" value="Metallo-hydrolase/oxidoreductase"/>
    <property type="match status" value="1"/>
</dbReference>
<dbReference type="GO" id="GO:0004416">
    <property type="term" value="F:hydroxyacylglutathione hydrolase activity"/>
    <property type="evidence" value="ECO:0007669"/>
    <property type="project" value="UniProtKB-UniRule"/>
</dbReference>
<keyword evidence="10" id="KW-1185">Reference proteome</keyword>
<dbReference type="GO" id="GO:0019243">
    <property type="term" value="P:methylglyoxal catabolic process to D-lactate via S-lactoyl-glutathione"/>
    <property type="evidence" value="ECO:0007669"/>
    <property type="project" value="UniProtKB-UniRule"/>
</dbReference>
<evidence type="ECO:0000256" key="6">
    <source>
        <dbReference type="ARBA" id="ARBA00022833"/>
    </source>
</evidence>
<evidence type="ECO:0000256" key="7">
    <source>
        <dbReference type="HAMAP-Rule" id="MF_01374"/>
    </source>
</evidence>
<reference evidence="9 10" key="1">
    <citation type="submission" date="2015-04" db="EMBL/GenBank/DDBJ databases">
        <title>Draft Genome Sequence of the Novel Agar-Digesting Marine Bacterium Q1.</title>
        <authorList>
            <person name="Li Y."/>
            <person name="Li D."/>
            <person name="Chen G."/>
            <person name="Du Z."/>
        </authorList>
    </citation>
    <scope>NUCLEOTIDE SEQUENCE [LARGE SCALE GENOMIC DNA]</scope>
    <source>
        <strain evidence="9 10">Q1</strain>
    </source>
</reference>
<dbReference type="UniPathway" id="UPA00619">
    <property type="reaction ID" value="UER00676"/>
</dbReference>
<evidence type="ECO:0000259" key="8">
    <source>
        <dbReference type="SMART" id="SM00849"/>
    </source>
</evidence>
<organism evidence="9 10">
    <name type="scientific">Catenovulum maritimum</name>
    <dbReference type="NCBI Taxonomy" id="1513271"/>
    <lineage>
        <taxon>Bacteria</taxon>
        <taxon>Pseudomonadati</taxon>
        <taxon>Pseudomonadota</taxon>
        <taxon>Gammaproteobacteria</taxon>
        <taxon>Alteromonadales</taxon>
        <taxon>Alteromonadaceae</taxon>
        <taxon>Catenovulum</taxon>
    </lineage>
</organism>
<dbReference type="Pfam" id="PF00753">
    <property type="entry name" value="Lactamase_B"/>
    <property type="match status" value="1"/>
</dbReference>
<dbReference type="InterPro" id="IPR001279">
    <property type="entry name" value="Metallo-B-lactamas"/>
</dbReference>
<dbReference type="Proteomes" id="UP000037600">
    <property type="component" value="Unassembled WGS sequence"/>
</dbReference>
<dbReference type="PANTHER" id="PTHR43705">
    <property type="entry name" value="HYDROXYACYLGLUTATHIONE HYDROLASE"/>
    <property type="match status" value="1"/>
</dbReference>
<comment type="similarity">
    <text evidence="3 7">Belongs to the metallo-beta-lactamase superfamily. Glyoxalase II family.</text>
</comment>
<dbReference type="InterPro" id="IPR032282">
    <property type="entry name" value="HAGH_C"/>
</dbReference>
<evidence type="ECO:0000313" key="10">
    <source>
        <dbReference type="Proteomes" id="UP000037600"/>
    </source>
</evidence>
<feature type="domain" description="Metallo-beta-lactamase" evidence="8">
    <location>
        <begin position="12"/>
        <end position="166"/>
    </location>
</feature>
<feature type="binding site" evidence="7">
    <location>
        <position position="57"/>
    </location>
    <ligand>
        <name>Zn(2+)</name>
        <dbReference type="ChEBI" id="CHEBI:29105"/>
        <label>2</label>
    </ligand>
</feature>
<dbReference type="InterPro" id="IPR017782">
    <property type="entry name" value="Hydroxyacylglutathione_Hdrlase"/>
</dbReference>
<evidence type="ECO:0000256" key="3">
    <source>
        <dbReference type="ARBA" id="ARBA00006759"/>
    </source>
</evidence>
<feature type="binding site" evidence="7">
    <location>
        <position position="111"/>
    </location>
    <ligand>
        <name>Zn(2+)</name>
        <dbReference type="ChEBI" id="CHEBI:29105"/>
        <label>1</label>
    </ligand>
</feature>
<dbReference type="STRING" id="1513271.XM47_02785"/>
<comment type="caution">
    <text evidence="9">The sequence shown here is derived from an EMBL/GenBank/DDBJ whole genome shotgun (WGS) entry which is preliminary data.</text>
</comment>
<dbReference type="GO" id="GO:0046872">
    <property type="term" value="F:metal ion binding"/>
    <property type="evidence" value="ECO:0007669"/>
    <property type="project" value="UniProtKB-KW"/>
</dbReference>
<evidence type="ECO:0000256" key="4">
    <source>
        <dbReference type="ARBA" id="ARBA00022723"/>
    </source>
</evidence>
<feature type="binding site" evidence="7">
    <location>
        <position position="166"/>
    </location>
    <ligand>
        <name>Zn(2+)</name>
        <dbReference type="ChEBI" id="CHEBI:29105"/>
        <label>2</label>
    </ligand>
</feature>
<proteinExistence type="inferred from homology"/>
<sequence>MYKVTPIPAFQDNYIWKISLGSKLILVDPGDADVVLKQLNSDDEIVGILVTHYHRDHTGGIAALKQEFPNIQVYGPSNSPYPNIDVKLNDQSQIYFEALNLSFNIITIPGHTLDHIAFYNQDWIFCGDTLFSAGCGRMFEGNPQMFLDSIKKLTGLNQDAQLFCTHEYTLANIEFALTIEANNQDLIAYQKKVVDLRALNLPSLPSSIRLEKLINPYLRCNSDAIKIKLSKLTRLEINSEVDAFATIRQLKDDF</sequence>
<comment type="pathway">
    <text evidence="2 7">Secondary metabolite metabolism; methylglyoxal degradation; (R)-lactate from methylglyoxal: step 2/2.</text>
</comment>
<evidence type="ECO:0000256" key="5">
    <source>
        <dbReference type="ARBA" id="ARBA00022801"/>
    </source>
</evidence>
<dbReference type="CDD" id="cd07723">
    <property type="entry name" value="hydroxyacylglutathione_hydrolase_MBL-fold"/>
    <property type="match status" value="1"/>
</dbReference>
<dbReference type="Gene3D" id="3.60.15.10">
    <property type="entry name" value="Ribonuclease Z/Hydroxyacylglutathione hydrolase-like"/>
    <property type="match status" value="1"/>
</dbReference>
<feature type="binding site" evidence="7">
    <location>
        <position position="52"/>
    </location>
    <ligand>
        <name>Zn(2+)</name>
        <dbReference type="ChEBI" id="CHEBI:29105"/>
        <label>1</label>
    </ligand>
</feature>
<comment type="cofactor">
    <cofactor evidence="7">
        <name>Zn(2+)</name>
        <dbReference type="ChEBI" id="CHEBI:29105"/>
    </cofactor>
    <text evidence="7">Binds 2 Zn(2+) ions per subunit.</text>
</comment>
<dbReference type="EMBL" id="LAZL01000003">
    <property type="protein sequence ID" value="KMT66484.1"/>
    <property type="molecule type" value="Genomic_DNA"/>
</dbReference>
<name>A0A0J8GZ09_9ALTE</name>
<dbReference type="AlphaFoldDB" id="A0A0J8GZ09"/>
<accession>A0A0J8GZ09</accession>
<dbReference type="InterPro" id="IPR035680">
    <property type="entry name" value="Clx_II_MBL"/>
</dbReference>
<keyword evidence="6 7" id="KW-0862">Zinc</keyword>
<dbReference type="PANTHER" id="PTHR43705:SF1">
    <property type="entry name" value="HYDROXYACYLGLUTATHIONE HYDROLASE GLOB"/>
    <property type="match status" value="1"/>
</dbReference>
<feature type="binding site" evidence="7">
    <location>
        <position position="128"/>
    </location>
    <ligand>
        <name>Zn(2+)</name>
        <dbReference type="ChEBI" id="CHEBI:29105"/>
        <label>1</label>
    </ligand>
</feature>
<protein>
    <recommendedName>
        <fullName evidence="7">Hydroxyacylglutathione hydrolase</fullName>
        <ecNumber evidence="7">3.1.2.6</ecNumber>
    </recommendedName>
    <alternativeName>
        <fullName evidence="7">Glyoxalase II</fullName>
        <shortName evidence="7">Glx II</shortName>
    </alternativeName>
</protein>
<dbReference type="NCBIfam" id="TIGR03413">
    <property type="entry name" value="GSH_gloB"/>
    <property type="match status" value="1"/>
</dbReference>
<evidence type="ECO:0000256" key="2">
    <source>
        <dbReference type="ARBA" id="ARBA00004963"/>
    </source>
</evidence>
<feature type="binding site" evidence="7">
    <location>
        <position position="56"/>
    </location>
    <ligand>
        <name>Zn(2+)</name>
        <dbReference type="ChEBI" id="CHEBI:29105"/>
        <label>2</label>
    </ligand>
</feature>
<dbReference type="InterPro" id="IPR050110">
    <property type="entry name" value="Glyoxalase_II_hydrolase"/>
</dbReference>
<keyword evidence="5 7" id="KW-0378">Hydrolase</keyword>
<feature type="binding site" evidence="7">
    <location>
        <position position="54"/>
    </location>
    <ligand>
        <name>Zn(2+)</name>
        <dbReference type="ChEBI" id="CHEBI:29105"/>
        <label>1</label>
    </ligand>
</feature>
<feature type="binding site" evidence="7">
    <location>
        <position position="128"/>
    </location>
    <ligand>
        <name>Zn(2+)</name>
        <dbReference type="ChEBI" id="CHEBI:29105"/>
        <label>2</label>
    </ligand>
</feature>
<comment type="catalytic activity">
    <reaction evidence="1 7">
        <text>an S-(2-hydroxyacyl)glutathione + H2O = a 2-hydroxy carboxylate + glutathione + H(+)</text>
        <dbReference type="Rhea" id="RHEA:21864"/>
        <dbReference type="ChEBI" id="CHEBI:15377"/>
        <dbReference type="ChEBI" id="CHEBI:15378"/>
        <dbReference type="ChEBI" id="CHEBI:57925"/>
        <dbReference type="ChEBI" id="CHEBI:58896"/>
        <dbReference type="ChEBI" id="CHEBI:71261"/>
        <dbReference type="EC" id="3.1.2.6"/>
    </reaction>
</comment>
<comment type="function">
    <text evidence="7">Thiolesterase that catalyzes the hydrolysis of S-D-lactoyl-glutathione to form glutathione and D-lactic acid.</text>
</comment>